<comment type="caution">
    <text evidence="1">The sequence shown here is derived from an EMBL/GenBank/DDBJ whole genome shotgun (WGS) entry which is preliminary data.</text>
</comment>
<dbReference type="EMBL" id="PVZF01000019">
    <property type="protein sequence ID" value="PRY09894.1"/>
    <property type="molecule type" value="Genomic_DNA"/>
</dbReference>
<keyword evidence="2" id="KW-1185">Reference proteome</keyword>
<reference evidence="1 2" key="1">
    <citation type="submission" date="2018-03" db="EMBL/GenBank/DDBJ databases">
        <title>Genomic Encyclopedia of Archaeal and Bacterial Type Strains, Phase II (KMG-II): from individual species to whole genera.</title>
        <authorList>
            <person name="Goeker M."/>
        </authorList>
    </citation>
    <scope>NUCLEOTIDE SEQUENCE [LARGE SCALE GENOMIC DNA]</scope>
    <source>
        <strain evidence="1 2">DSM 19711</strain>
    </source>
</reference>
<dbReference type="Proteomes" id="UP000238083">
    <property type="component" value="Unassembled WGS sequence"/>
</dbReference>
<evidence type="ECO:0000313" key="2">
    <source>
        <dbReference type="Proteomes" id="UP000238083"/>
    </source>
</evidence>
<dbReference type="OrthoDB" id="5193311at2"/>
<sequence length="78" mass="8625">MAERRKPGPKPRGVREPITARVPADHRKLYVEQAKAMGIPLTDYVALVMARAHHLADPAFIKLPSGDAPVQEELRMSA</sequence>
<dbReference type="AlphaFoldDB" id="A0A2T0QWP9"/>
<organism evidence="1 2">
    <name type="scientific">Kineococcus rhizosphaerae</name>
    <dbReference type="NCBI Taxonomy" id="559628"/>
    <lineage>
        <taxon>Bacteria</taxon>
        <taxon>Bacillati</taxon>
        <taxon>Actinomycetota</taxon>
        <taxon>Actinomycetes</taxon>
        <taxon>Kineosporiales</taxon>
        <taxon>Kineosporiaceae</taxon>
        <taxon>Kineococcus</taxon>
    </lineage>
</organism>
<evidence type="ECO:0000313" key="1">
    <source>
        <dbReference type="EMBL" id="PRY09894.1"/>
    </source>
</evidence>
<gene>
    <name evidence="1" type="ORF">CLV37_1192</name>
</gene>
<name>A0A2T0QWP9_9ACTN</name>
<protein>
    <recommendedName>
        <fullName evidence="3">Toxin-antitoxin system</fullName>
    </recommendedName>
</protein>
<accession>A0A2T0QWP9</accession>
<evidence type="ECO:0008006" key="3">
    <source>
        <dbReference type="Google" id="ProtNLM"/>
    </source>
</evidence>
<dbReference type="RefSeq" id="WP_106215424.1">
    <property type="nucleotide sequence ID" value="NZ_PVZF01000019.1"/>
</dbReference>
<proteinExistence type="predicted"/>